<dbReference type="EMBL" id="RBNH01000017">
    <property type="protein sequence ID" value="RKO21296.1"/>
    <property type="molecule type" value="Genomic_DNA"/>
</dbReference>
<feature type="domain" description="Pyruvate phosphate dikinase AMP/ATP-binding" evidence="3">
    <location>
        <begin position="229"/>
        <end position="281"/>
    </location>
</feature>
<feature type="compositionally biased region" description="Low complexity" evidence="1">
    <location>
        <begin position="527"/>
        <end position="537"/>
    </location>
</feature>
<dbReference type="SUPFAM" id="SSF52009">
    <property type="entry name" value="Phosphohistidine domain"/>
    <property type="match status" value="1"/>
</dbReference>
<feature type="region of interest" description="Disordered" evidence="1">
    <location>
        <begin position="517"/>
        <end position="540"/>
    </location>
</feature>
<dbReference type="SUPFAM" id="SSF56059">
    <property type="entry name" value="Glutathione synthetase ATP-binding domain-like"/>
    <property type="match status" value="1"/>
</dbReference>
<dbReference type="Proteomes" id="UP000273159">
    <property type="component" value="Unassembled WGS sequence"/>
</dbReference>
<dbReference type="Pfam" id="PF00391">
    <property type="entry name" value="PEP-utilizers"/>
    <property type="match status" value="1"/>
</dbReference>
<dbReference type="GO" id="GO:0005524">
    <property type="term" value="F:ATP binding"/>
    <property type="evidence" value="ECO:0007669"/>
    <property type="project" value="InterPro"/>
</dbReference>
<dbReference type="InterPro" id="IPR002192">
    <property type="entry name" value="PPDK_AMP/ATP-bd"/>
</dbReference>
<dbReference type="Gene3D" id="3.50.30.10">
    <property type="entry name" value="Phosphohistidine domain"/>
    <property type="match status" value="1"/>
</dbReference>
<dbReference type="GO" id="GO:0016301">
    <property type="term" value="F:kinase activity"/>
    <property type="evidence" value="ECO:0007669"/>
    <property type="project" value="InterPro"/>
</dbReference>
<dbReference type="Gene3D" id="3.30.1490.20">
    <property type="entry name" value="ATP-grasp fold, A domain"/>
    <property type="match status" value="2"/>
</dbReference>
<feature type="domain" description="PEP-utilising enzyme mobile" evidence="2">
    <location>
        <begin position="705"/>
        <end position="775"/>
    </location>
</feature>
<organism evidence="4 5">
    <name type="scientific">Pseudarthrobacter phenanthrenivorans</name>
    <name type="common">Arthrobacter phenanthrenivorans</name>
    <dbReference type="NCBI Taxonomy" id="361575"/>
    <lineage>
        <taxon>Bacteria</taxon>
        <taxon>Bacillati</taxon>
        <taxon>Actinomycetota</taxon>
        <taxon>Actinomycetes</taxon>
        <taxon>Micrococcales</taxon>
        <taxon>Micrococcaceae</taxon>
        <taxon>Pseudarthrobacter</taxon>
    </lineage>
</organism>
<evidence type="ECO:0000259" key="3">
    <source>
        <dbReference type="Pfam" id="PF01326"/>
    </source>
</evidence>
<dbReference type="PANTHER" id="PTHR43615">
    <property type="entry name" value="PHOSPHOENOLPYRUVATE SYNTHASE-RELATED"/>
    <property type="match status" value="1"/>
</dbReference>
<dbReference type="PANTHER" id="PTHR43615:SF1">
    <property type="entry name" value="PPDK_N DOMAIN-CONTAINING PROTEIN"/>
    <property type="match status" value="1"/>
</dbReference>
<evidence type="ECO:0000256" key="1">
    <source>
        <dbReference type="SAM" id="MobiDB-lite"/>
    </source>
</evidence>
<feature type="compositionally biased region" description="Gly residues" evidence="1">
    <location>
        <begin position="148"/>
        <end position="160"/>
    </location>
</feature>
<reference evidence="4 5" key="1">
    <citation type="submission" date="2018-10" db="EMBL/GenBank/DDBJ databases">
        <title>Genome-guide identification and characterization of bacteria that degrade polycyclic aromatic hydrocarbons and resist hexavalent chromium simultaneously.</title>
        <authorList>
            <person name="Feng H."/>
        </authorList>
    </citation>
    <scope>NUCLEOTIDE SEQUENCE [LARGE SCALE GENOMIC DNA]</scope>
    <source>
        <strain evidence="4 5">J015</strain>
    </source>
</reference>
<feature type="domain" description="Pyruvate phosphate dikinase AMP/ATP-binding" evidence="3">
    <location>
        <begin position="69"/>
        <end position="220"/>
    </location>
</feature>
<comment type="caution">
    <text evidence="4">The sequence shown here is derived from an EMBL/GenBank/DDBJ whole genome shotgun (WGS) entry which is preliminary data.</text>
</comment>
<dbReference type="InterPro" id="IPR008279">
    <property type="entry name" value="PEP-util_enz_mobile_dom"/>
</dbReference>
<dbReference type="OMA" id="RITTPAW"/>
<accession>A0A3B0F2X8</accession>
<evidence type="ECO:0008006" key="6">
    <source>
        <dbReference type="Google" id="ProtNLM"/>
    </source>
</evidence>
<dbReference type="Gene3D" id="3.30.470.20">
    <property type="entry name" value="ATP-grasp fold, B domain"/>
    <property type="match status" value="2"/>
</dbReference>
<protein>
    <recommendedName>
        <fullName evidence="6">Phosphoenolpyruvate synthase</fullName>
    </recommendedName>
</protein>
<evidence type="ECO:0000259" key="2">
    <source>
        <dbReference type="Pfam" id="PF00391"/>
    </source>
</evidence>
<dbReference type="InterPro" id="IPR051549">
    <property type="entry name" value="PEP_Utilizing_Enz"/>
</dbReference>
<dbReference type="InterPro" id="IPR013815">
    <property type="entry name" value="ATP_grasp_subdomain_1"/>
</dbReference>
<dbReference type="InterPro" id="IPR036637">
    <property type="entry name" value="Phosphohistidine_dom_sf"/>
</dbReference>
<dbReference type="RefSeq" id="WP_013601059.1">
    <property type="nucleotide sequence ID" value="NZ_RBNH01000017.1"/>
</dbReference>
<dbReference type="AlphaFoldDB" id="A0A3B0F2X8"/>
<proteinExistence type="predicted"/>
<evidence type="ECO:0000313" key="4">
    <source>
        <dbReference type="EMBL" id="RKO21296.1"/>
    </source>
</evidence>
<reference evidence="5" key="2">
    <citation type="submission" date="2018-10" db="EMBL/GenBank/DDBJ databases">
        <authorList>
            <person name="Wang Y."/>
            <person name="Wang J."/>
            <person name="Yang X."/>
            <person name="Wang Z."/>
            <person name="Huang Y."/>
        </authorList>
    </citation>
    <scope>NUCLEOTIDE SEQUENCE [LARGE SCALE GENOMIC DNA]</scope>
    <source>
        <strain evidence="5">J015</strain>
    </source>
</reference>
<evidence type="ECO:0000313" key="5">
    <source>
        <dbReference type="Proteomes" id="UP000273159"/>
    </source>
</evidence>
<dbReference type="Pfam" id="PF01326">
    <property type="entry name" value="PPDK_N"/>
    <property type="match status" value="2"/>
</dbReference>
<feature type="region of interest" description="Disordered" evidence="1">
    <location>
        <begin position="137"/>
        <end position="161"/>
    </location>
</feature>
<sequence length="782" mass="83114">MGNGADNGGQRAFGDGLFSPLGGPVPLTRLQAGGKAATLSELKQAGFPVPPGFVVTRQDLQARAAGAVSSWEDRLRASARACGPGPYAVRSSAAAEDLPGASYAGMYESYLRVAEGELAATVLRCFESANASRVRAYQDSLPRPENGAGAGPGPGLGGGHDAAQMAVLVQQMVDPAAAGVAFTAHPLTGARDEGVVSAVRGLGGNLVEGSEDGEEWLVREGRAVRRHGGAAALSNESATAVAAMARAVASHFGCPQDVEWAVDPSGQIMILQARPMTALPEPVVWKAPGKGAWLRNFRLGEWLPEPVTPLFMDWIIPLIDAGYNDAVYRSAGIRIPMGYATVNGWYYVAPPTPRALPHLLFGGQPRSLPYFFNSVLRPMIDPAGADRAVLRDLEHEWRVIGLPAYLALAHRDLSPSATFASLVATVEEIGEAAGRYLWFFSATGGAAWKMERVLAKFWRRHLAPSFTKRPAQGRVPEQALQGGSGYQVLLGGLLPRPPAPVPHAVYSLDWYHRTAGEEGPEAGGAGTTAHPGSAAPAAERRRSAEAACRDILRGTRRLRRFDELLAVAQHYALLREEQARDFTAGWPLLRRCARRIGRQLRDAGIITSEDDVFFLSRQDLRLDAPPQQERVAIRREKWSRQRKLAAPLVLGGVPLIGNTFDRIAHSARSTAALPRGALVGHPASPGRARGRVRVVRGPEDFPGFRPGEVLVAGATAPAWTPLFAGAAAVVTDSGNLAAHASLVAREYGIPAVVGTGNATQVLHTGQLVTVDGNAGTVEQHED</sequence>
<name>A0A3B0F2X8_PSEPS</name>
<gene>
    <name evidence="4" type="ORF">D7Z96_16400</name>
</gene>